<feature type="region of interest" description="Disordered" evidence="1">
    <location>
        <begin position="140"/>
        <end position="160"/>
    </location>
</feature>
<dbReference type="Proteomes" id="UP000231501">
    <property type="component" value="Unassembled WGS sequence"/>
</dbReference>
<reference evidence="3 4" key="1">
    <citation type="submission" date="2017-11" db="EMBL/GenBank/DDBJ databases">
        <title>Draft genome sequence of Mitsuaria sp. HWN-4.</title>
        <authorList>
            <person name="Gundlapally S.R."/>
        </authorList>
    </citation>
    <scope>NUCLEOTIDE SEQUENCE [LARGE SCALE GENOMIC DNA]</scope>
    <source>
        <strain evidence="3 4">HWN-4</strain>
    </source>
</reference>
<evidence type="ECO:0000313" key="4">
    <source>
        <dbReference type="Proteomes" id="UP000231501"/>
    </source>
</evidence>
<name>A0A2G9CA81_9BURK</name>
<evidence type="ECO:0000256" key="2">
    <source>
        <dbReference type="SAM" id="SignalP"/>
    </source>
</evidence>
<keyword evidence="2" id="KW-0732">Signal</keyword>
<dbReference type="OrthoDB" id="9154400at2"/>
<feature type="chain" id="PRO_5013863157" evidence="2">
    <location>
        <begin position="23"/>
        <end position="160"/>
    </location>
</feature>
<dbReference type="AlphaFoldDB" id="A0A2G9CA81"/>
<comment type="caution">
    <text evidence="3">The sequence shown here is derived from an EMBL/GenBank/DDBJ whole genome shotgun (WGS) entry which is preliminary data.</text>
</comment>
<evidence type="ECO:0000256" key="1">
    <source>
        <dbReference type="SAM" id="MobiDB-lite"/>
    </source>
</evidence>
<proteinExistence type="predicted"/>
<accession>A0A2G9CA81</accession>
<protein>
    <submittedName>
        <fullName evidence="3">Uncharacterized protein</fullName>
    </submittedName>
</protein>
<dbReference type="EMBL" id="PEOG01000022">
    <property type="protein sequence ID" value="PIM53323.1"/>
    <property type="molecule type" value="Genomic_DNA"/>
</dbReference>
<organism evidence="3 4">
    <name type="scientific">Roseateles chitinivorans</name>
    <dbReference type="NCBI Taxonomy" id="2917965"/>
    <lineage>
        <taxon>Bacteria</taxon>
        <taxon>Pseudomonadati</taxon>
        <taxon>Pseudomonadota</taxon>
        <taxon>Betaproteobacteria</taxon>
        <taxon>Burkholderiales</taxon>
        <taxon>Sphaerotilaceae</taxon>
        <taxon>Roseateles</taxon>
    </lineage>
</organism>
<dbReference type="RefSeq" id="WP_099861489.1">
    <property type="nucleotide sequence ID" value="NZ_PEOG01000022.1"/>
</dbReference>
<keyword evidence="4" id="KW-1185">Reference proteome</keyword>
<feature type="signal peptide" evidence="2">
    <location>
        <begin position="1"/>
        <end position="22"/>
    </location>
</feature>
<sequence length="160" mass="16744">MSKAAWVAAALIAVLPCAPALAQESGKSSDAARDVGRAAPGEDNSYFNVHARIRIPARLLKQLRDGRCAVWYPQRGADGYTAGLPCRPRPAVLPGGILLAPSKDPVILEAAVFHATTPALVVARGAFDARTGLLLRSIDPDRPMDIDAQPSGAGASGNRR</sequence>
<gene>
    <name evidence="3" type="ORF">CS062_09870</name>
</gene>
<evidence type="ECO:0000313" key="3">
    <source>
        <dbReference type="EMBL" id="PIM53323.1"/>
    </source>
</evidence>